<organism evidence="1 2">
    <name type="scientific">Nephila pilipes</name>
    <name type="common">Giant wood spider</name>
    <name type="synonym">Nephila maculata</name>
    <dbReference type="NCBI Taxonomy" id="299642"/>
    <lineage>
        <taxon>Eukaryota</taxon>
        <taxon>Metazoa</taxon>
        <taxon>Ecdysozoa</taxon>
        <taxon>Arthropoda</taxon>
        <taxon>Chelicerata</taxon>
        <taxon>Arachnida</taxon>
        <taxon>Araneae</taxon>
        <taxon>Araneomorphae</taxon>
        <taxon>Entelegynae</taxon>
        <taxon>Araneoidea</taxon>
        <taxon>Nephilidae</taxon>
        <taxon>Nephila</taxon>
    </lineage>
</organism>
<sequence>MENAFKMHKKRESFPLTIDTYPFLLCNSTLLGTPSFSPPNLAHDLSSFPQFQGNPTLSCFFTASQGTRNSVHKSLWKRHLSLSRVRRAKSVCHPSLRGMTGERSTPVNFCQGWFT</sequence>
<gene>
    <name evidence="1" type="ORF">NPIL_386681</name>
</gene>
<name>A0A8X6NB76_NEPPI</name>
<comment type="caution">
    <text evidence="1">The sequence shown here is derived from an EMBL/GenBank/DDBJ whole genome shotgun (WGS) entry which is preliminary data.</text>
</comment>
<reference evidence="1" key="1">
    <citation type="submission" date="2020-08" db="EMBL/GenBank/DDBJ databases">
        <title>Multicomponent nature underlies the extraordinary mechanical properties of spider dragline silk.</title>
        <authorList>
            <person name="Kono N."/>
            <person name="Nakamura H."/>
            <person name="Mori M."/>
            <person name="Yoshida Y."/>
            <person name="Ohtoshi R."/>
            <person name="Malay A.D."/>
            <person name="Moran D.A.P."/>
            <person name="Tomita M."/>
            <person name="Numata K."/>
            <person name="Arakawa K."/>
        </authorList>
    </citation>
    <scope>NUCLEOTIDE SEQUENCE</scope>
</reference>
<evidence type="ECO:0000313" key="1">
    <source>
        <dbReference type="EMBL" id="GFT04019.1"/>
    </source>
</evidence>
<dbReference type="EMBL" id="BMAW01056048">
    <property type="protein sequence ID" value="GFT04019.1"/>
    <property type="molecule type" value="Genomic_DNA"/>
</dbReference>
<keyword evidence="2" id="KW-1185">Reference proteome</keyword>
<evidence type="ECO:0000313" key="2">
    <source>
        <dbReference type="Proteomes" id="UP000887013"/>
    </source>
</evidence>
<accession>A0A8X6NB76</accession>
<dbReference type="AlphaFoldDB" id="A0A8X6NB76"/>
<proteinExistence type="predicted"/>
<protein>
    <submittedName>
        <fullName evidence="1">Uncharacterized protein</fullName>
    </submittedName>
</protein>
<dbReference type="Proteomes" id="UP000887013">
    <property type="component" value="Unassembled WGS sequence"/>
</dbReference>